<reference evidence="2" key="1">
    <citation type="journal article" date="2023" name="Front. Plant Sci.">
        <title>Chromosomal-level genome assembly of Melastoma candidum provides insights into trichome evolution.</title>
        <authorList>
            <person name="Zhong Y."/>
            <person name="Wu W."/>
            <person name="Sun C."/>
            <person name="Zou P."/>
            <person name="Liu Y."/>
            <person name="Dai S."/>
            <person name="Zhou R."/>
        </authorList>
    </citation>
    <scope>NUCLEOTIDE SEQUENCE [LARGE SCALE GENOMIC DNA]</scope>
</reference>
<accession>A0ACB9LKI9</accession>
<evidence type="ECO:0000313" key="2">
    <source>
        <dbReference type="Proteomes" id="UP001057402"/>
    </source>
</evidence>
<proteinExistence type="predicted"/>
<organism evidence="1 2">
    <name type="scientific">Melastoma candidum</name>
    <dbReference type="NCBI Taxonomy" id="119954"/>
    <lineage>
        <taxon>Eukaryota</taxon>
        <taxon>Viridiplantae</taxon>
        <taxon>Streptophyta</taxon>
        <taxon>Embryophyta</taxon>
        <taxon>Tracheophyta</taxon>
        <taxon>Spermatophyta</taxon>
        <taxon>Magnoliopsida</taxon>
        <taxon>eudicotyledons</taxon>
        <taxon>Gunneridae</taxon>
        <taxon>Pentapetalae</taxon>
        <taxon>rosids</taxon>
        <taxon>malvids</taxon>
        <taxon>Myrtales</taxon>
        <taxon>Melastomataceae</taxon>
        <taxon>Melastomatoideae</taxon>
        <taxon>Melastomateae</taxon>
        <taxon>Melastoma</taxon>
    </lineage>
</organism>
<evidence type="ECO:0000313" key="1">
    <source>
        <dbReference type="EMBL" id="KAI4311758.1"/>
    </source>
</evidence>
<sequence length="199" mass="21711">MGGCCCCLSKDLESPRASEEAEPLSLPHDSVPAVLSGLLVNANLETSVVNPYVPPPVSAPNNVAIYHSQAVAAALESGANKRDLSAQTTNSVSVEELVRANIQENAEIAKDPKLSEYKDPIIFSEKENQPDVELLKNVDQVIASTEECPTCLEEYDEDNPKIITKCDHHFHLGCILEWMERSDTCPVCSKEMAFSPLID</sequence>
<keyword evidence="2" id="KW-1185">Reference proteome</keyword>
<gene>
    <name evidence="1" type="ORF">MLD38_036630</name>
</gene>
<dbReference type="EMBL" id="CM042890">
    <property type="protein sequence ID" value="KAI4311758.1"/>
    <property type="molecule type" value="Genomic_DNA"/>
</dbReference>
<comment type="caution">
    <text evidence="1">The sequence shown here is derived from an EMBL/GenBank/DDBJ whole genome shotgun (WGS) entry which is preliminary data.</text>
</comment>
<name>A0ACB9LKI9_9MYRT</name>
<dbReference type="Proteomes" id="UP001057402">
    <property type="component" value="Chromosome 11"/>
</dbReference>
<protein>
    <submittedName>
        <fullName evidence="1">Uncharacterized protein</fullName>
    </submittedName>
</protein>